<proteinExistence type="predicted"/>
<dbReference type="InterPro" id="IPR002109">
    <property type="entry name" value="Glutaredoxin"/>
</dbReference>
<dbReference type="InterPro" id="IPR036249">
    <property type="entry name" value="Thioredoxin-like_sf"/>
</dbReference>
<evidence type="ECO:0000313" key="3">
    <source>
        <dbReference type="Proteomes" id="UP000186102"/>
    </source>
</evidence>
<evidence type="ECO:0000313" key="2">
    <source>
        <dbReference type="EMBL" id="OLN25996.1"/>
    </source>
</evidence>
<dbReference type="GO" id="GO:0045454">
    <property type="term" value="P:cell redox homeostasis"/>
    <property type="evidence" value="ECO:0007669"/>
    <property type="project" value="TreeGrafter"/>
</dbReference>
<comment type="caution">
    <text evidence="2">The sequence shown here is derived from an EMBL/GenBank/DDBJ whole genome shotgun (WGS) entry which is preliminary data.</text>
</comment>
<name>A0A1Q8QF75_9FIRM</name>
<dbReference type="OrthoDB" id="3174166at2"/>
<dbReference type="PROSITE" id="PS51354">
    <property type="entry name" value="GLUTAREDOXIN_2"/>
    <property type="match status" value="1"/>
</dbReference>
<dbReference type="Pfam" id="PF00462">
    <property type="entry name" value="Glutaredoxin"/>
    <property type="match status" value="1"/>
</dbReference>
<dbReference type="STRING" id="1888891.DSOL_5164"/>
<sequence>MKDVIMFTSQTCPSCKIAKNFLFQNKIQFTQKDINVDAKAREELQRRNISGVPTFLIGKDFVTGFNPAKILKLVDHRVIECKKCSTKMRVPINKGTIKIKCTQCAHESNVDTQI</sequence>
<gene>
    <name evidence="2" type="ORF">DSOL_5164</name>
</gene>
<keyword evidence="3" id="KW-1185">Reference proteome</keyword>
<protein>
    <recommendedName>
        <fullName evidence="1">Glutaredoxin domain-containing protein</fullName>
    </recommendedName>
</protein>
<dbReference type="CDD" id="cd02976">
    <property type="entry name" value="NrdH"/>
    <property type="match status" value="1"/>
</dbReference>
<dbReference type="EMBL" id="MLBF01000091">
    <property type="protein sequence ID" value="OLN25996.1"/>
    <property type="molecule type" value="Genomic_DNA"/>
</dbReference>
<dbReference type="AlphaFoldDB" id="A0A1Q8QF75"/>
<organism evidence="2 3">
    <name type="scientific">Desulfosporosinus metallidurans</name>
    <dbReference type="NCBI Taxonomy" id="1888891"/>
    <lineage>
        <taxon>Bacteria</taxon>
        <taxon>Bacillati</taxon>
        <taxon>Bacillota</taxon>
        <taxon>Clostridia</taxon>
        <taxon>Eubacteriales</taxon>
        <taxon>Desulfitobacteriaceae</taxon>
        <taxon>Desulfosporosinus</taxon>
    </lineage>
</organism>
<dbReference type="PANTHER" id="PTHR34386">
    <property type="entry name" value="GLUTAREDOXIN"/>
    <property type="match status" value="1"/>
</dbReference>
<dbReference type="Gene3D" id="3.40.30.10">
    <property type="entry name" value="Glutaredoxin"/>
    <property type="match status" value="1"/>
</dbReference>
<dbReference type="GO" id="GO:0009055">
    <property type="term" value="F:electron transfer activity"/>
    <property type="evidence" value="ECO:0007669"/>
    <property type="project" value="TreeGrafter"/>
</dbReference>
<dbReference type="RefSeq" id="WP_075367394.1">
    <property type="nucleotide sequence ID" value="NZ_MLBF01000091.1"/>
</dbReference>
<dbReference type="SUPFAM" id="SSF52833">
    <property type="entry name" value="Thioredoxin-like"/>
    <property type="match status" value="1"/>
</dbReference>
<feature type="domain" description="Glutaredoxin" evidence="1">
    <location>
        <begin position="4"/>
        <end position="62"/>
    </location>
</feature>
<accession>A0A1Q8QF75</accession>
<reference evidence="2 3" key="1">
    <citation type="submission" date="2016-09" db="EMBL/GenBank/DDBJ databases">
        <title>Complete genome of Desulfosporosinus sp. OL.</title>
        <authorList>
            <person name="Mardanov A."/>
            <person name="Beletsky A."/>
            <person name="Panova A."/>
            <person name="Karnachuk O."/>
            <person name="Ravin N."/>
        </authorList>
    </citation>
    <scope>NUCLEOTIDE SEQUENCE [LARGE SCALE GENOMIC DNA]</scope>
    <source>
        <strain evidence="2 3">OL</strain>
    </source>
</reference>
<evidence type="ECO:0000259" key="1">
    <source>
        <dbReference type="Pfam" id="PF00462"/>
    </source>
</evidence>
<dbReference type="Proteomes" id="UP000186102">
    <property type="component" value="Unassembled WGS sequence"/>
</dbReference>
<dbReference type="PANTHER" id="PTHR34386:SF1">
    <property type="entry name" value="GLUTAREDOXIN-LIKE PROTEIN NRDH"/>
    <property type="match status" value="1"/>
</dbReference>
<dbReference type="InterPro" id="IPR051548">
    <property type="entry name" value="Grx-like_ET"/>
</dbReference>